<dbReference type="EMBL" id="CBTB010000239">
    <property type="protein sequence ID" value="CDH34556.1"/>
    <property type="molecule type" value="Genomic_DNA"/>
</dbReference>
<proteinExistence type="predicted"/>
<reference evidence="1" key="1">
    <citation type="submission" date="2013-07" db="EMBL/GenBank/DDBJ databases">
        <title>Sub-species coevolution in mutualistic symbiosis.</title>
        <authorList>
            <person name="Murfin K."/>
            <person name="Klassen J."/>
            <person name="Lee M."/>
            <person name="Forst S."/>
            <person name="Stock P."/>
            <person name="Goodrich-Blair H."/>
        </authorList>
    </citation>
    <scope>NUCLEOTIDE SEQUENCE [LARGE SCALE GENOMIC DNA]</scope>
    <source>
        <strain evidence="1">Intermedium</strain>
    </source>
</reference>
<sequence length="82" mass="9250">MKSKIVLSEPERITLQQLALNHQHRDVRTRGTGLLMLARGLKPRQIAVETGCSVRIIYNWVHTWHDFGIAGLLGGPVSRHDV</sequence>
<gene>
    <name evidence="1" type="ORF">XBI1_330004</name>
</gene>
<dbReference type="InterPro" id="IPR009057">
    <property type="entry name" value="Homeodomain-like_sf"/>
</dbReference>
<comment type="caution">
    <text evidence="1">The sequence shown here is derived from an EMBL/GenBank/DDBJ whole genome shotgun (WGS) entry which is preliminary data.</text>
</comment>
<dbReference type="HOGENOM" id="CLU_150734_1_0_6"/>
<dbReference type="Proteomes" id="UP000028480">
    <property type="component" value="Unassembled WGS sequence"/>
</dbReference>
<name>A0A077QPX2_XENBV</name>
<evidence type="ECO:0000313" key="1">
    <source>
        <dbReference type="EMBL" id="CDH34556.1"/>
    </source>
</evidence>
<organism evidence="1 2">
    <name type="scientific">Xenorhabdus bovienii str. Intermedium</name>
    <dbReference type="NCBI Taxonomy" id="1379677"/>
    <lineage>
        <taxon>Bacteria</taxon>
        <taxon>Pseudomonadati</taxon>
        <taxon>Pseudomonadota</taxon>
        <taxon>Gammaproteobacteria</taxon>
        <taxon>Enterobacterales</taxon>
        <taxon>Morganellaceae</taxon>
        <taxon>Xenorhabdus</taxon>
    </lineage>
</organism>
<dbReference type="SUPFAM" id="SSF46689">
    <property type="entry name" value="Homeodomain-like"/>
    <property type="match status" value="1"/>
</dbReference>
<dbReference type="RefSeq" id="WP_230585792.1">
    <property type="nucleotide sequence ID" value="NZ_CAWLWA010000026.1"/>
</dbReference>
<accession>A0A077QPX2</accession>
<protein>
    <submittedName>
        <fullName evidence="1">Transposase</fullName>
    </submittedName>
</protein>
<dbReference type="AlphaFoldDB" id="A0A077QPX2"/>
<evidence type="ECO:0000313" key="2">
    <source>
        <dbReference type="Proteomes" id="UP000028480"/>
    </source>
</evidence>
<dbReference type="Pfam" id="PF13384">
    <property type="entry name" value="HTH_23"/>
    <property type="match status" value="1"/>
</dbReference>